<evidence type="ECO:0000259" key="1">
    <source>
        <dbReference type="Pfam" id="PF01243"/>
    </source>
</evidence>
<reference evidence="2 3" key="1">
    <citation type="submission" date="2019-06" db="EMBL/GenBank/DDBJ databases">
        <title>Sequencing the genomes of 1000 actinobacteria strains.</title>
        <authorList>
            <person name="Klenk H.-P."/>
        </authorList>
    </citation>
    <scope>NUCLEOTIDE SEQUENCE [LARGE SCALE GENOMIC DNA]</scope>
    <source>
        <strain evidence="2 3">DSM 45301</strain>
    </source>
</reference>
<dbReference type="AlphaFoldDB" id="A0A543D3E3"/>
<name>A0A543D3E3_9PSEU</name>
<dbReference type="SUPFAM" id="SSF50475">
    <property type="entry name" value="FMN-binding split barrel"/>
    <property type="match status" value="1"/>
</dbReference>
<accession>A0A543D3E3</accession>
<proteinExistence type="predicted"/>
<comment type="caution">
    <text evidence="2">The sequence shown here is derived from an EMBL/GenBank/DDBJ whole genome shotgun (WGS) entry which is preliminary data.</text>
</comment>
<evidence type="ECO:0000313" key="3">
    <source>
        <dbReference type="Proteomes" id="UP000315677"/>
    </source>
</evidence>
<evidence type="ECO:0000313" key="2">
    <source>
        <dbReference type="EMBL" id="TQM03857.1"/>
    </source>
</evidence>
<gene>
    <name evidence="2" type="ORF">FB558_6882</name>
</gene>
<dbReference type="Pfam" id="PF01243">
    <property type="entry name" value="PNPOx_N"/>
    <property type="match status" value="1"/>
</dbReference>
<dbReference type="InterPro" id="IPR011576">
    <property type="entry name" value="Pyridox_Oxase_N"/>
</dbReference>
<dbReference type="EMBL" id="VFPA01000005">
    <property type="protein sequence ID" value="TQM03857.1"/>
    <property type="molecule type" value="Genomic_DNA"/>
</dbReference>
<organism evidence="2 3">
    <name type="scientific">Pseudonocardia kunmingensis</name>
    <dbReference type="NCBI Taxonomy" id="630975"/>
    <lineage>
        <taxon>Bacteria</taxon>
        <taxon>Bacillati</taxon>
        <taxon>Actinomycetota</taxon>
        <taxon>Actinomycetes</taxon>
        <taxon>Pseudonocardiales</taxon>
        <taxon>Pseudonocardiaceae</taxon>
        <taxon>Pseudonocardia</taxon>
    </lineage>
</organism>
<protein>
    <submittedName>
        <fullName evidence="2">Pyridoxamine 5'-phosphate oxidase</fullName>
    </submittedName>
</protein>
<feature type="domain" description="Pyridoxamine 5'-phosphate oxidase N-terminal" evidence="1">
    <location>
        <begin position="26"/>
        <end position="111"/>
    </location>
</feature>
<keyword evidence="3" id="KW-1185">Reference proteome</keyword>
<dbReference type="Proteomes" id="UP000315677">
    <property type="component" value="Unassembled WGS sequence"/>
</dbReference>
<dbReference type="Gene3D" id="2.30.110.10">
    <property type="entry name" value="Electron Transport, Fmn-binding Protein, Chain A"/>
    <property type="match status" value="1"/>
</dbReference>
<sequence length="168" mass="18560">MIGDMALPLAATAPPFVEIAHRVVWATAATVDPQGRPWTRVLHPIWEWDGERLTGWVATGPTPTKRAHLAAHPYVSLTYWHPSQDTASAHCRASLHTDDATRTAVWERFVSGPEPVGYDPAVVPPWKDGPLTPGFAALRLEPWQLRVQPAAVLLEGKGELIREWREAG</sequence>
<dbReference type="InterPro" id="IPR012349">
    <property type="entry name" value="Split_barrel_FMN-bd"/>
</dbReference>